<evidence type="ECO:0000313" key="2">
    <source>
        <dbReference type="EMBL" id="MFC4036288.1"/>
    </source>
</evidence>
<dbReference type="RefSeq" id="WP_386437734.1">
    <property type="nucleotide sequence ID" value="NZ_JBHSBB010000048.1"/>
</dbReference>
<dbReference type="Pfam" id="PF01966">
    <property type="entry name" value="HD"/>
    <property type="match status" value="1"/>
</dbReference>
<reference evidence="3" key="1">
    <citation type="journal article" date="2019" name="Int. J. Syst. Evol. Microbiol.">
        <title>The Global Catalogue of Microorganisms (GCM) 10K type strain sequencing project: providing services to taxonomists for standard genome sequencing and annotation.</title>
        <authorList>
            <consortium name="The Broad Institute Genomics Platform"/>
            <consortium name="The Broad Institute Genome Sequencing Center for Infectious Disease"/>
            <person name="Wu L."/>
            <person name="Ma J."/>
        </authorList>
    </citation>
    <scope>NUCLEOTIDE SEQUENCE [LARGE SCALE GENOMIC DNA]</scope>
    <source>
        <strain evidence="3">CGMCC 4.7237</strain>
    </source>
</reference>
<dbReference type="Gene3D" id="1.10.3210.10">
    <property type="entry name" value="Hypothetical protein af1432"/>
    <property type="match status" value="1"/>
</dbReference>
<protein>
    <submittedName>
        <fullName evidence="2">HD domain-containing protein</fullName>
    </submittedName>
</protein>
<evidence type="ECO:0000259" key="1">
    <source>
        <dbReference type="Pfam" id="PF01966"/>
    </source>
</evidence>
<organism evidence="2 3">
    <name type="scientific">Streptomyces polygonati</name>
    <dbReference type="NCBI Taxonomy" id="1617087"/>
    <lineage>
        <taxon>Bacteria</taxon>
        <taxon>Bacillati</taxon>
        <taxon>Actinomycetota</taxon>
        <taxon>Actinomycetes</taxon>
        <taxon>Kitasatosporales</taxon>
        <taxon>Streptomycetaceae</taxon>
        <taxon>Streptomyces</taxon>
    </lineage>
</organism>
<keyword evidence="3" id="KW-1185">Reference proteome</keyword>
<dbReference type="SUPFAM" id="SSF109604">
    <property type="entry name" value="HD-domain/PDEase-like"/>
    <property type="match status" value="1"/>
</dbReference>
<accession>A0ABV8HWG7</accession>
<gene>
    <name evidence="2" type="ORF">ACFO3J_33305</name>
</gene>
<comment type="caution">
    <text evidence="2">The sequence shown here is derived from an EMBL/GenBank/DDBJ whole genome shotgun (WGS) entry which is preliminary data.</text>
</comment>
<name>A0ABV8HWG7_9ACTN</name>
<dbReference type="InterPro" id="IPR006674">
    <property type="entry name" value="HD_domain"/>
</dbReference>
<dbReference type="EMBL" id="JBHSBB010000048">
    <property type="protein sequence ID" value="MFC4036288.1"/>
    <property type="molecule type" value="Genomic_DNA"/>
</dbReference>
<proteinExistence type="predicted"/>
<evidence type="ECO:0000313" key="3">
    <source>
        <dbReference type="Proteomes" id="UP001595765"/>
    </source>
</evidence>
<dbReference type="Proteomes" id="UP001595765">
    <property type="component" value="Unassembled WGS sequence"/>
</dbReference>
<sequence>MSHSQHDYTRVICPPAAATLGTGSHLPGDQVLASLGPGEVFMMGDHHALPTMPEQPTLADFFRLRLALDPFTVRHMLQSARRARQQGMDDNVVLACLLHDISVAGLLRSHHGHWGAQLVEPYVDEEVAWAIRQHEVLRYFPDDSVGYGYPKAYEVFFGTEYQPPAHARQAYRTARRHRWYMSARMVTVNDVYTFDPDVDIEFDEFEDIVARRFRQPPQGLGFDNSPVAHMWRTMIWPNNFL</sequence>
<feature type="domain" description="HD" evidence="1">
    <location>
        <begin position="73"/>
        <end position="134"/>
    </location>
</feature>